<evidence type="ECO:0000256" key="3">
    <source>
        <dbReference type="PIRSR" id="PIRSR639069-2"/>
    </source>
</evidence>
<protein>
    <recommendedName>
        <fullName evidence="5">Acetyl xylan esterase domain-containing protein</fullName>
    </recommendedName>
</protein>
<feature type="binding site" evidence="3">
    <location>
        <position position="222"/>
    </location>
    <ligand>
        <name>substrate</name>
    </ligand>
</feature>
<keyword evidence="4" id="KW-0732">Signal</keyword>
<feature type="active site" description="Nucleophile" evidence="2">
    <location>
        <position position="304"/>
    </location>
</feature>
<evidence type="ECO:0000313" key="7">
    <source>
        <dbReference type="Proteomes" id="UP000215002"/>
    </source>
</evidence>
<feature type="active site" description="Charge relay system" evidence="2">
    <location>
        <position position="390"/>
    </location>
</feature>
<keyword evidence="1" id="KW-0378">Hydrolase</keyword>
<keyword evidence="7" id="KW-1185">Reference proteome</keyword>
<accession>A0A223P2A4</accession>
<evidence type="ECO:0000259" key="5">
    <source>
        <dbReference type="Pfam" id="PF05448"/>
    </source>
</evidence>
<dbReference type="Gene3D" id="3.40.50.1820">
    <property type="entry name" value="alpha/beta hydrolase"/>
    <property type="match status" value="1"/>
</dbReference>
<evidence type="ECO:0000313" key="6">
    <source>
        <dbReference type="EMBL" id="ASU35958.1"/>
    </source>
</evidence>
<dbReference type="GO" id="GO:0005976">
    <property type="term" value="P:polysaccharide metabolic process"/>
    <property type="evidence" value="ECO:0007669"/>
    <property type="project" value="TreeGrafter"/>
</dbReference>
<evidence type="ECO:0000256" key="1">
    <source>
        <dbReference type="ARBA" id="ARBA00022801"/>
    </source>
</evidence>
<evidence type="ECO:0000256" key="2">
    <source>
        <dbReference type="PIRSR" id="PIRSR639069-1"/>
    </source>
</evidence>
<evidence type="ECO:0000256" key="4">
    <source>
        <dbReference type="SAM" id="SignalP"/>
    </source>
</evidence>
<reference evidence="6 7" key="1">
    <citation type="submission" date="2017-08" db="EMBL/GenBank/DDBJ databases">
        <title>Complete genome sequence of Mucilaginibacter sp. strain BJC16-A31.</title>
        <authorList>
            <consortium name="Henan University of Science and Technology"/>
            <person name="You X."/>
        </authorList>
    </citation>
    <scope>NUCLEOTIDE SEQUENCE [LARGE SCALE GENOMIC DNA]</scope>
    <source>
        <strain evidence="6 7">BJC16-A31</strain>
    </source>
</reference>
<dbReference type="GO" id="GO:0004252">
    <property type="term" value="F:serine-type endopeptidase activity"/>
    <property type="evidence" value="ECO:0007669"/>
    <property type="project" value="InterPro"/>
</dbReference>
<dbReference type="KEGG" id="muc:MuYL_4073"/>
<dbReference type="GO" id="GO:0006508">
    <property type="term" value="P:proteolysis"/>
    <property type="evidence" value="ECO:0007669"/>
    <property type="project" value="InterPro"/>
</dbReference>
<dbReference type="InterPro" id="IPR039069">
    <property type="entry name" value="CE7"/>
</dbReference>
<organism evidence="6 7">
    <name type="scientific">Mucilaginibacter xinganensis</name>
    <dbReference type="NCBI Taxonomy" id="1234841"/>
    <lineage>
        <taxon>Bacteria</taxon>
        <taxon>Pseudomonadati</taxon>
        <taxon>Bacteroidota</taxon>
        <taxon>Sphingobacteriia</taxon>
        <taxon>Sphingobacteriales</taxon>
        <taxon>Sphingobacteriaceae</taxon>
        <taxon>Mucilaginibacter</taxon>
    </lineage>
</organism>
<feature type="domain" description="Acetyl xylan esterase" evidence="5">
    <location>
        <begin position="141"/>
        <end position="426"/>
    </location>
</feature>
<dbReference type="PANTHER" id="PTHR40111">
    <property type="entry name" value="CEPHALOSPORIN-C DEACETYLASE"/>
    <property type="match status" value="1"/>
</dbReference>
<dbReference type="EMBL" id="CP022743">
    <property type="protein sequence ID" value="ASU35958.1"/>
    <property type="molecule type" value="Genomic_DNA"/>
</dbReference>
<dbReference type="SUPFAM" id="SSF53474">
    <property type="entry name" value="alpha/beta-Hydrolases"/>
    <property type="match status" value="1"/>
</dbReference>
<sequence>MSLIMMLRFTNKLLAIACFLLMLAGTQQVFAQSDDSGTVNTIVTTNSNDGIFSSTASYTFEVKSTYNTIQQGHIKYVVTTEAGKKMKADSIRVKLAKQGSATYNFSIPGLKSGFYKINFMINVTDYDDTTRKAFGIRPEELRSQYGKPADFEAFWTKTRQELDNVKPEFKVTEMPDSSRDGRKVFLVEMKSLGGITIRGWLTEPSSKNKNKKFAVMLGLPGYQVDLKPLYGKDPDIAILSLNIRGQGNSRDVINVRRETYITLGIEDKNKYVLRGAIMDCIRAVDFICTRPELRHDNILAVGGSLGGYLSIATSGLDKRISFCSAANPILSDIRNLVPEVDWPFNDIKRYVNTRPGLTFEKVLDNMDYFDAKNFASDIKCPTLVGLGMVDNIAPPNTVYTLYNGIPSQKHLIIFRDLGHEIGKKYVVYEGRWMRDTFALF</sequence>
<proteinExistence type="predicted"/>
<dbReference type="PANTHER" id="PTHR40111:SF1">
    <property type="entry name" value="CEPHALOSPORIN-C DEACETYLASE"/>
    <property type="match status" value="1"/>
</dbReference>
<dbReference type="InterPro" id="IPR008391">
    <property type="entry name" value="AXE1_dom"/>
</dbReference>
<name>A0A223P2A4_9SPHI</name>
<dbReference type="AlphaFoldDB" id="A0A223P2A4"/>
<feature type="active site" description="Charge relay system" evidence="2">
    <location>
        <position position="419"/>
    </location>
</feature>
<feature type="chain" id="PRO_5012149300" description="Acetyl xylan esterase domain-containing protein" evidence="4">
    <location>
        <begin position="32"/>
        <end position="440"/>
    </location>
</feature>
<dbReference type="Pfam" id="PF05448">
    <property type="entry name" value="AXE1"/>
    <property type="match status" value="1"/>
</dbReference>
<gene>
    <name evidence="6" type="ORF">MuYL_4073</name>
</gene>
<dbReference type="InterPro" id="IPR029058">
    <property type="entry name" value="AB_hydrolase_fold"/>
</dbReference>
<dbReference type="InterPro" id="IPR002471">
    <property type="entry name" value="Pept_S9_AS"/>
</dbReference>
<dbReference type="PROSITE" id="PS00708">
    <property type="entry name" value="PRO_ENDOPEP_SER"/>
    <property type="match status" value="1"/>
</dbReference>
<dbReference type="Proteomes" id="UP000215002">
    <property type="component" value="Chromosome"/>
</dbReference>
<feature type="signal peptide" evidence="4">
    <location>
        <begin position="1"/>
        <end position="31"/>
    </location>
</feature>
<dbReference type="GO" id="GO:0052689">
    <property type="term" value="F:carboxylic ester hydrolase activity"/>
    <property type="evidence" value="ECO:0007669"/>
    <property type="project" value="TreeGrafter"/>
</dbReference>